<evidence type="ECO:0000256" key="16">
    <source>
        <dbReference type="PIRNR" id="PIRNR036429"/>
    </source>
</evidence>
<reference evidence="20 21" key="1">
    <citation type="submission" date="2024-05" db="EMBL/GenBank/DDBJ databases">
        <authorList>
            <person name="Wallberg A."/>
        </authorList>
    </citation>
    <scope>NUCLEOTIDE SEQUENCE [LARGE SCALE GENOMIC DNA]</scope>
</reference>
<dbReference type="InterPro" id="IPR001057">
    <property type="entry name" value="Glu/AcGlu_kinase"/>
</dbReference>
<comment type="catalytic activity">
    <reaction evidence="15 16">
        <text>L-glutamate + ATP = L-glutamyl 5-phosphate + ADP</text>
        <dbReference type="Rhea" id="RHEA:14877"/>
        <dbReference type="ChEBI" id="CHEBI:29985"/>
        <dbReference type="ChEBI" id="CHEBI:30616"/>
        <dbReference type="ChEBI" id="CHEBI:58274"/>
        <dbReference type="ChEBI" id="CHEBI:456216"/>
        <dbReference type="EC" id="2.7.2.11"/>
    </reaction>
</comment>
<evidence type="ECO:0000256" key="8">
    <source>
        <dbReference type="ARBA" id="ARBA00022741"/>
    </source>
</evidence>
<sequence>MSVFARKSFCACRLSRSGGHTRRLLGTTYLPGNIHRNNQLQDPTTSSTGPKNKISSTWLSSNGRLGKFLYGPNCQSKSGLHLSSSYREQIQEVIRSSPGWHTAYKHRDELHRARRIVIRLGANVNHREEGYGLALGHLASIVEQCAELQQIDGYEILIVTAGAISLGKQKMNEELRMSLSMRETLSTIDKFRAAEFMQSITTRAAAAVGQPELMSLYEAFFAQYGIKVAQLLVAKTDLDSEDARNNFAATINDLLSNNIIPIINGNDVVTLPISGDERDLRKVIARLDRMINDYVTSHLVCEIKADLMIFMTDVEGIYNKPPSVDGARLIDTITPKMVEELNHIKKSDDGILGSFEAKLMSSFLAVENGTSVVICGRPKQNTIKDILNGRKIGTFFSSSNEVSMQAELLAKNARNASRLLQNIPANIRASAIRTLAELLKSNEDEILLANKEDILESERNGLSHAISSDLILTSSKLSSIYNEILQIADYSHDTNGRIVSKTQIDEGIELKKVTVPIGVLLVLFESQADCIPLFSSLAIVTGNGLLIKGGNEAFHTNNLLMNLVSEALETINATDAISLITRREDNEDLLKLDEYVDLIIPKGSPAFVQFIKKQSQAIPVLGHLESVCHIYIDEDADVEKAIKLVCDAKCDNPTASNSAETLLIHENLIKNTDIFTHLCAALQDEGVSIKGGPTLAKRLAFPPPLSKSFRTHHGSLKCTIEIVPNISEALKHINTYGTGHTDVIVTENQEAATNFLKNIDSACVFHNCSTRFADGYKFGLGTEVAMSTSRIHARGPVGVEGLLTTKWLLQGDGATAQEFSEGKRRFLHKKMSLDQEER</sequence>
<dbReference type="InterPro" id="IPR020593">
    <property type="entry name" value="G-glutamylP_reductase_CS"/>
</dbReference>
<keyword evidence="6 16" id="KW-0641">Proline biosynthesis</keyword>
<evidence type="ECO:0000256" key="9">
    <source>
        <dbReference type="ARBA" id="ARBA00022777"/>
    </source>
</evidence>
<dbReference type="Pfam" id="PF00171">
    <property type="entry name" value="Aldedh"/>
    <property type="match status" value="1"/>
</dbReference>
<evidence type="ECO:0000256" key="2">
    <source>
        <dbReference type="ARBA" id="ARBA00005185"/>
    </source>
</evidence>
<keyword evidence="11 16" id="KW-0521">NADP</keyword>
<keyword evidence="5 16" id="KW-0028">Amino-acid biosynthesis</keyword>
<keyword evidence="9 16" id="KW-0418">Kinase</keyword>
<feature type="domain" description="Aspartate/glutamate/uridylate kinase" evidence="19">
    <location>
        <begin position="115"/>
        <end position="375"/>
    </location>
</feature>
<comment type="pathway">
    <text evidence="2 16">Amino-acid biosynthesis; L-proline biosynthesis; L-glutamate 5-semialdehyde from L-glutamate: step 1/2.</text>
</comment>
<evidence type="ECO:0000259" key="19">
    <source>
        <dbReference type="Pfam" id="PF00696"/>
    </source>
</evidence>
<keyword evidence="10 16" id="KW-0067">ATP-binding</keyword>
<evidence type="ECO:0000256" key="14">
    <source>
        <dbReference type="ARBA" id="ARBA00049024"/>
    </source>
</evidence>
<dbReference type="GO" id="GO:0005524">
    <property type="term" value="F:ATP binding"/>
    <property type="evidence" value="ECO:0007669"/>
    <property type="project" value="UniProtKB-UniRule"/>
</dbReference>
<evidence type="ECO:0000256" key="1">
    <source>
        <dbReference type="ARBA" id="ARBA00004985"/>
    </source>
</evidence>
<dbReference type="Gene3D" id="3.40.605.10">
    <property type="entry name" value="Aldehyde Dehydrogenase, Chain A, domain 1"/>
    <property type="match status" value="1"/>
</dbReference>
<evidence type="ECO:0000256" key="7">
    <source>
        <dbReference type="ARBA" id="ARBA00022679"/>
    </source>
</evidence>
<evidence type="ECO:0000256" key="15">
    <source>
        <dbReference type="ARBA" id="ARBA00049141"/>
    </source>
</evidence>
<feature type="domain" description="Aldehyde dehydrogenase" evidence="18">
    <location>
        <begin position="403"/>
        <end position="667"/>
    </location>
</feature>
<organism evidence="20 21">
    <name type="scientific">Meganyctiphanes norvegica</name>
    <name type="common">Northern krill</name>
    <name type="synonym">Thysanopoda norvegica</name>
    <dbReference type="NCBI Taxonomy" id="48144"/>
    <lineage>
        <taxon>Eukaryota</taxon>
        <taxon>Metazoa</taxon>
        <taxon>Ecdysozoa</taxon>
        <taxon>Arthropoda</taxon>
        <taxon>Crustacea</taxon>
        <taxon>Multicrustacea</taxon>
        <taxon>Malacostraca</taxon>
        <taxon>Eumalacostraca</taxon>
        <taxon>Eucarida</taxon>
        <taxon>Euphausiacea</taxon>
        <taxon>Euphausiidae</taxon>
        <taxon>Meganyctiphanes</taxon>
    </lineage>
</organism>
<evidence type="ECO:0000256" key="11">
    <source>
        <dbReference type="ARBA" id="ARBA00022857"/>
    </source>
</evidence>
<evidence type="ECO:0000256" key="4">
    <source>
        <dbReference type="ARBA" id="ARBA00009302"/>
    </source>
</evidence>
<dbReference type="PANTHER" id="PTHR11063:SF8">
    <property type="entry name" value="DELTA-1-PYRROLINE-5-CARBOXYLATE SYNTHASE"/>
    <property type="match status" value="1"/>
</dbReference>
<dbReference type="GO" id="GO:0055129">
    <property type="term" value="P:L-proline biosynthetic process"/>
    <property type="evidence" value="ECO:0007669"/>
    <property type="project" value="UniProtKB-UniRule"/>
</dbReference>
<comment type="similarity">
    <text evidence="4 16">In the N-terminal section; belongs to the glutamate 5-kinase family.</text>
</comment>
<dbReference type="Gene3D" id="3.40.309.10">
    <property type="entry name" value="Aldehyde Dehydrogenase, Chain A, domain 2"/>
    <property type="match status" value="1"/>
</dbReference>
<keyword evidence="8 16" id="KW-0547">Nucleotide-binding</keyword>
<dbReference type="InterPro" id="IPR005766">
    <property type="entry name" value="P5_carboxy_syn"/>
</dbReference>
<dbReference type="PROSITE" id="PS01223">
    <property type="entry name" value="PROA"/>
    <property type="match status" value="1"/>
</dbReference>
<dbReference type="GO" id="GO:0005739">
    <property type="term" value="C:mitochondrion"/>
    <property type="evidence" value="ECO:0007669"/>
    <property type="project" value="UniProtKB-UniRule"/>
</dbReference>
<dbReference type="Gene3D" id="3.40.1160.10">
    <property type="entry name" value="Acetylglutamate kinase-like"/>
    <property type="match status" value="1"/>
</dbReference>
<dbReference type="SUPFAM" id="SSF53720">
    <property type="entry name" value="ALDH-like"/>
    <property type="match status" value="1"/>
</dbReference>
<protein>
    <recommendedName>
        <fullName evidence="16">Delta-1-pyrroline-5-carboxylate synthase</fullName>
    </recommendedName>
    <domain>
        <recommendedName>
            <fullName evidence="16">Glutamate 5-kinase</fullName>
            <shortName evidence="16">GK</shortName>
            <ecNumber evidence="16">2.7.2.11</ecNumber>
        </recommendedName>
        <alternativeName>
            <fullName evidence="16">Gamma-glutamyl kinase</fullName>
        </alternativeName>
    </domain>
    <domain>
        <recommendedName>
            <fullName evidence="16">Gamma-glutamyl phosphate reductase</fullName>
            <shortName evidence="16">GPR</shortName>
            <ecNumber evidence="16">1.2.1.41</ecNumber>
        </recommendedName>
        <alternativeName>
            <fullName evidence="16">Glutamate-5-semialdehyde dehydrogenase</fullName>
        </alternativeName>
        <alternativeName>
            <fullName evidence="16">Glutamyl-gamma-semialdehyde dehydrogenase</fullName>
        </alternativeName>
    </domain>
</protein>
<feature type="compositionally biased region" description="Polar residues" evidence="17">
    <location>
        <begin position="35"/>
        <end position="52"/>
    </location>
</feature>
<dbReference type="NCBIfam" id="NF001221">
    <property type="entry name" value="PRK00197.1"/>
    <property type="match status" value="1"/>
</dbReference>
<dbReference type="CDD" id="cd07079">
    <property type="entry name" value="ALDH_F18-19_ProA-GPR"/>
    <property type="match status" value="1"/>
</dbReference>
<evidence type="ECO:0000256" key="13">
    <source>
        <dbReference type="ARBA" id="ARBA00023268"/>
    </source>
</evidence>
<evidence type="ECO:0000256" key="6">
    <source>
        <dbReference type="ARBA" id="ARBA00022650"/>
    </source>
</evidence>
<comment type="similarity">
    <text evidence="3 16">In the C-terminal section; belongs to the gamma-glutamyl phosphate reductase family.</text>
</comment>
<evidence type="ECO:0000256" key="10">
    <source>
        <dbReference type="ARBA" id="ARBA00022840"/>
    </source>
</evidence>
<comment type="catalytic activity">
    <reaction evidence="14 16">
        <text>L-glutamate 5-semialdehyde + phosphate + NADP(+) = L-glutamyl 5-phosphate + NADPH + H(+)</text>
        <dbReference type="Rhea" id="RHEA:19541"/>
        <dbReference type="ChEBI" id="CHEBI:15378"/>
        <dbReference type="ChEBI" id="CHEBI:43474"/>
        <dbReference type="ChEBI" id="CHEBI:57783"/>
        <dbReference type="ChEBI" id="CHEBI:58066"/>
        <dbReference type="ChEBI" id="CHEBI:58274"/>
        <dbReference type="ChEBI" id="CHEBI:58349"/>
        <dbReference type="EC" id="1.2.1.41"/>
    </reaction>
</comment>
<proteinExistence type="inferred from homology"/>
<dbReference type="InterPro" id="IPR036393">
    <property type="entry name" value="AceGlu_kinase-like_sf"/>
</dbReference>
<dbReference type="Pfam" id="PF00696">
    <property type="entry name" value="AA_kinase"/>
    <property type="match status" value="1"/>
</dbReference>
<dbReference type="SUPFAM" id="SSF53633">
    <property type="entry name" value="Carbamate kinase-like"/>
    <property type="match status" value="1"/>
</dbReference>
<evidence type="ECO:0000256" key="3">
    <source>
        <dbReference type="ARBA" id="ARBA00006300"/>
    </source>
</evidence>
<evidence type="ECO:0000256" key="12">
    <source>
        <dbReference type="ARBA" id="ARBA00023002"/>
    </source>
</evidence>
<feature type="region of interest" description="Disordered" evidence="17">
    <location>
        <begin position="30"/>
        <end position="52"/>
    </location>
</feature>
<accession>A0AAV2PX85</accession>
<dbReference type="Proteomes" id="UP001497623">
    <property type="component" value="Unassembled WGS sequence"/>
</dbReference>
<dbReference type="GO" id="GO:0004349">
    <property type="term" value="F:glutamate 5-kinase activity"/>
    <property type="evidence" value="ECO:0007669"/>
    <property type="project" value="UniProtKB-UniRule"/>
</dbReference>
<keyword evidence="12 16" id="KW-0560">Oxidoreductase</keyword>
<comment type="pathway">
    <text evidence="1 16">Amino-acid biosynthesis; L-proline biosynthesis; L-glutamate 5-semialdehyde from L-glutamate: step 2/2.</text>
</comment>
<dbReference type="PANTHER" id="PTHR11063">
    <property type="entry name" value="GLUTAMATE SEMIALDEHYDE DEHYDROGENASE"/>
    <property type="match status" value="1"/>
</dbReference>
<dbReference type="InterPro" id="IPR016161">
    <property type="entry name" value="Ald_DH/histidinol_DH"/>
</dbReference>
<evidence type="ECO:0000313" key="21">
    <source>
        <dbReference type="Proteomes" id="UP001497623"/>
    </source>
</evidence>
<gene>
    <name evidence="20" type="ORF">MNOR_LOCUS4615</name>
</gene>
<dbReference type="InterPro" id="IPR000965">
    <property type="entry name" value="GPR_dom"/>
</dbReference>
<keyword evidence="7 16" id="KW-0808">Transferase</keyword>
<dbReference type="InterPro" id="IPR016162">
    <property type="entry name" value="Ald_DH_N"/>
</dbReference>
<dbReference type="EC" id="1.2.1.41" evidence="16"/>
<comment type="caution">
    <text evidence="20">The sequence shown here is derived from an EMBL/GenBank/DDBJ whole genome shotgun (WGS) entry which is preliminary data.</text>
</comment>
<dbReference type="EMBL" id="CAXKWB010001701">
    <property type="protein sequence ID" value="CAL4065157.1"/>
    <property type="molecule type" value="Genomic_DNA"/>
</dbReference>
<dbReference type="PIRSF" id="PIRSF036429">
    <property type="entry name" value="P5C_syn"/>
    <property type="match status" value="1"/>
</dbReference>
<dbReference type="PRINTS" id="PR00474">
    <property type="entry name" value="GLU5KINASE"/>
</dbReference>
<dbReference type="EC" id="2.7.2.11" evidence="16"/>
<name>A0AAV2PX85_MEGNR</name>
<keyword evidence="21" id="KW-1185">Reference proteome</keyword>
<evidence type="ECO:0000313" key="20">
    <source>
        <dbReference type="EMBL" id="CAL4065157.1"/>
    </source>
</evidence>
<dbReference type="InterPro" id="IPR001048">
    <property type="entry name" value="Asp/Glu/Uridylate_kinase"/>
</dbReference>
<dbReference type="HAMAP" id="MF_00412">
    <property type="entry name" value="ProA"/>
    <property type="match status" value="1"/>
</dbReference>
<dbReference type="InterPro" id="IPR015590">
    <property type="entry name" value="Aldehyde_DH_dom"/>
</dbReference>
<dbReference type="AlphaFoldDB" id="A0AAV2PX85"/>
<dbReference type="NCBIfam" id="TIGR00407">
    <property type="entry name" value="proA"/>
    <property type="match status" value="1"/>
</dbReference>
<evidence type="ECO:0000256" key="5">
    <source>
        <dbReference type="ARBA" id="ARBA00022605"/>
    </source>
</evidence>
<dbReference type="GO" id="GO:0004350">
    <property type="term" value="F:glutamate-5-semialdehyde dehydrogenase activity"/>
    <property type="evidence" value="ECO:0007669"/>
    <property type="project" value="UniProtKB-UniRule"/>
</dbReference>
<evidence type="ECO:0000256" key="17">
    <source>
        <dbReference type="SAM" id="MobiDB-lite"/>
    </source>
</evidence>
<dbReference type="InterPro" id="IPR016163">
    <property type="entry name" value="Ald_DH_C"/>
</dbReference>
<keyword evidence="13" id="KW-0511">Multifunctional enzyme</keyword>
<evidence type="ECO:0000259" key="18">
    <source>
        <dbReference type="Pfam" id="PF00171"/>
    </source>
</evidence>